<evidence type="ECO:0000256" key="6">
    <source>
        <dbReference type="ARBA" id="ARBA00023180"/>
    </source>
</evidence>
<dbReference type="InterPro" id="IPR017853">
    <property type="entry name" value="GH"/>
</dbReference>
<keyword evidence="7" id="KW-0326">Glycosidase</keyword>
<dbReference type="SUPFAM" id="SSF51445">
    <property type="entry name" value="(Trans)glycosidases"/>
    <property type="match status" value="1"/>
</dbReference>
<evidence type="ECO:0000313" key="11">
    <source>
        <dbReference type="EMBL" id="KAK7745346.1"/>
    </source>
</evidence>
<proteinExistence type="inferred from homology"/>
<evidence type="ECO:0000259" key="9">
    <source>
        <dbReference type="Pfam" id="PF00728"/>
    </source>
</evidence>
<accession>A0AAN9UCD9</accession>
<dbReference type="GO" id="GO:0005975">
    <property type="term" value="P:carbohydrate metabolic process"/>
    <property type="evidence" value="ECO:0007669"/>
    <property type="project" value="InterPro"/>
</dbReference>
<evidence type="ECO:0000256" key="1">
    <source>
        <dbReference type="ARBA" id="ARBA00001231"/>
    </source>
</evidence>
<evidence type="ECO:0000256" key="2">
    <source>
        <dbReference type="ARBA" id="ARBA00006285"/>
    </source>
</evidence>
<evidence type="ECO:0000256" key="8">
    <source>
        <dbReference type="PIRSR" id="PIRSR625705-1"/>
    </source>
</evidence>
<dbReference type="GO" id="GO:0030203">
    <property type="term" value="P:glycosaminoglycan metabolic process"/>
    <property type="evidence" value="ECO:0007669"/>
    <property type="project" value="TreeGrafter"/>
</dbReference>
<dbReference type="FunFam" id="3.20.20.80:FF:000063">
    <property type="entry name" value="Beta-hexosaminidase"/>
    <property type="match status" value="1"/>
</dbReference>
<evidence type="ECO:0000313" key="12">
    <source>
        <dbReference type="Proteomes" id="UP001320245"/>
    </source>
</evidence>
<dbReference type="InterPro" id="IPR029019">
    <property type="entry name" value="HEX_eukaryotic_N"/>
</dbReference>
<dbReference type="EC" id="3.2.1.52" evidence="3"/>
<comment type="catalytic activity">
    <reaction evidence="1">
        <text>Hydrolysis of terminal non-reducing N-acetyl-D-hexosamine residues in N-acetyl-beta-D-hexosaminides.</text>
        <dbReference type="EC" id="3.2.1.52"/>
    </reaction>
</comment>
<sequence length="661" mass="72575">MSLYITVYASGCAKLIFYLNTSPECPTLPVTQQNIVTLQLITRIIVTSMASRLLMSLLLLAVDHVTAQGLGGLWPVPQPTFTSGTTPLFINKDIALTYNGASVRWSTHEDSLPFLEEEEPFTKNMFQTQLSSRADDYEPTAFTSSQVTAAGISRALDNIFNTSFVPWILVPRNSLSAYEPPLNASTTLLSTLDIALTGGNSTFDATDFDVDESYKISISEDGAAKLSANTTFGILHGLETFSQLFYEHSAGNAWYLVNAPIEIEDSPVYGHRGLLLDTARHWIPVADIKRTIDGLSYSKLNKLHIHVTDSQSWPLEVPSIPELSAKGAYSPSSVYSPEDIESIQKYGVARGVEVYLEIDMPGHIGVVGEAFPDLVTAYDAHPYYFYCAQPPCGQLRLNDSAVEKFLGELFDDVLPRVARYSKHWSTGGDELNANSSTLDPGLQTNKSEVLQPLLQTFIDNQHTRVRNAGLIPTVWEELITQWNISLGSDVVVQSWLGGGAVGEITAKGHKVIDSDYNYWYLDCGRGQWLTFDNDIWSQYTPFSDWCSPSKSWELVYSHDPAAGLNATASALVLGGEVAVWSETIDSNNLDSLVWPRAAAAAEVLWSGRTDPASGQNRSQVTAAPRLNALQQRLVARGIGASPIQMEWCLQYPNATGCEYPA</sequence>
<dbReference type="SUPFAM" id="SSF55545">
    <property type="entry name" value="beta-N-acetylhexosaminidase-like domain"/>
    <property type="match status" value="1"/>
</dbReference>
<feature type="domain" description="Glycoside hydrolase family 20 catalytic" evidence="9">
    <location>
        <begin position="269"/>
        <end position="607"/>
    </location>
</feature>
<keyword evidence="5" id="KW-0378">Hydrolase</keyword>
<dbReference type="Proteomes" id="UP001320245">
    <property type="component" value="Unassembled WGS sequence"/>
</dbReference>
<dbReference type="InterPro" id="IPR015883">
    <property type="entry name" value="Glyco_hydro_20_cat"/>
</dbReference>
<keyword evidence="4" id="KW-0732">Signal</keyword>
<dbReference type="GO" id="GO:0016853">
    <property type="term" value="F:isomerase activity"/>
    <property type="evidence" value="ECO:0007669"/>
    <property type="project" value="UniProtKB-KW"/>
</dbReference>
<organism evidence="11 12">
    <name type="scientific">Cytospora paraplurivora</name>
    <dbReference type="NCBI Taxonomy" id="2898453"/>
    <lineage>
        <taxon>Eukaryota</taxon>
        <taxon>Fungi</taxon>
        <taxon>Dikarya</taxon>
        <taxon>Ascomycota</taxon>
        <taxon>Pezizomycotina</taxon>
        <taxon>Sordariomycetes</taxon>
        <taxon>Sordariomycetidae</taxon>
        <taxon>Diaporthales</taxon>
        <taxon>Cytosporaceae</taxon>
        <taxon>Cytospora</taxon>
    </lineage>
</organism>
<dbReference type="GO" id="GO:0016231">
    <property type="term" value="F:beta-N-acetylglucosaminidase activity"/>
    <property type="evidence" value="ECO:0007669"/>
    <property type="project" value="TreeGrafter"/>
</dbReference>
<keyword evidence="11" id="KW-0413">Isomerase</keyword>
<comment type="similarity">
    <text evidence="2">Belongs to the glycosyl hydrolase 20 family.</text>
</comment>
<evidence type="ECO:0000256" key="5">
    <source>
        <dbReference type="ARBA" id="ARBA00022801"/>
    </source>
</evidence>
<gene>
    <name evidence="11" type="primary">NAG1_2</name>
    <name evidence="11" type="ORF">SLS53_002842</name>
</gene>
<dbReference type="Pfam" id="PF14845">
    <property type="entry name" value="Glycohydro_20b2"/>
    <property type="match status" value="1"/>
</dbReference>
<evidence type="ECO:0000256" key="7">
    <source>
        <dbReference type="ARBA" id="ARBA00023295"/>
    </source>
</evidence>
<name>A0AAN9UCD9_9PEZI</name>
<evidence type="ECO:0000256" key="4">
    <source>
        <dbReference type="ARBA" id="ARBA00022729"/>
    </source>
</evidence>
<protein>
    <recommendedName>
        <fullName evidence="3">beta-N-acetylhexosaminidase</fullName>
        <ecNumber evidence="3">3.2.1.52</ecNumber>
    </recommendedName>
</protein>
<dbReference type="Pfam" id="PF00728">
    <property type="entry name" value="Glyco_hydro_20"/>
    <property type="match status" value="1"/>
</dbReference>
<dbReference type="CDD" id="cd06562">
    <property type="entry name" value="GH20_HexA_HexB-like"/>
    <property type="match status" value="1"/>
</dbReference>
<dbReference type="Gene3D" id="3.20.20.80">
    <property type="entry name" value="Glycosidases"/>
    <property type="match status" value="1"/>
</dbReference>
<comment type="caution">
    <text evidence="11">The sequence shown here is derived from an EMBL/GenBank/DDBJ whole genome shotgun (WGS) entry which is preliminary data.</text>
</comment>
<dbReference type="PANTHER" id="PTHR22600:SF58">
    <property type="entry name" value="BETA-HEXOSAMINIDASE"/>
    <property type="match status" value="1"/>
</dbReference>
<dbReference type="PANTHER" id="PTHR22600">
    <property type="entry name" value="BETA-HEXOSAMINIDASE"/>
    <property type="match status" value="1"/>
</dbReference>
<dbReference type="GO" id="GO:0016020">
    <property type="term" value="C:membrane"/>
    <property type="evidence" value="ECO:0007669"/>
    <property type="project" value="TreeGrafter"/>
</dbReference>
<feature type="active site" description="Proton donor" evidence="8">
    <location>
        <position position="430"/>
    </location>
</feature>
<feature type="domain" description="Beta-hexosaminidase eukaryotic type N-terminal" evidence="10">
    <location>
        <begin position="73"/>
        <end position="244"/>
    </location>
</feature>
<dbReference type="InterPro" id="IPR025705">
    <property type="entry name" value="Beta_hexosaminidase_sua/sub"/>
</dbReference>
<keyword evidence="12" id="KW-1185">Reference proteome</keyword>
<dbReference type="PRINTS" id="PR00738">
    <property type="entry name" value="GLHYDRLASE20"/>
</dbReference>
<evidence type="ECO:0000256" key="3">
    <source>
        <dbReference type="ARBA" id="ARBA00012663"/>
    </source>
</evidence>
<dbReference type="AlphaFoldDB" id="A0AAN9UCD9"/>
<reference evidence="11 12" key="1">
    <citation type="journal article" date="2023" name="PLoS ONE">
        <title>Cytospora paraplurivora sp. nov. isolated from orchards with fruit tree decline syndrome in Ontario, Canada.</title>
        <authorList>
            <person name="Ilyukhin E."/>
            <person name="Nguyen H.D.T."/>
            <person name="Castle A.J."/>
            <person name="Ellouze W."/>
        </authorList>
    </citation>
    <scope>NUCLEOTIDE SEQUENCE [LARGE SCALE GENOMIC DNA]</scope>
    <source>
        <strain evidence="11 12">FDS-564</strain>
    </source>
</reference>
<dbReference type="InterPro" id="IPR029018">
    <property type="entry name" value="Hex-like_dom2"/>
</dbReference>
<keyword evidence="6" id="KW-0325">Glycoprotein</keyword>
<dbReference type="Gene3D" id="3.30.379.10">
    <property type="entry name" value="Chitobiase/beta-hexosaminidase domain 2-like"/>
    <property type="match status" value="1"/>
</dbReference>
<evidence type="ECO:0000259" key="10">
    <source>
        <dbReference type="Pfam" id="PF14845"/>
    </source>
</evidence>
<dbReference type="EMBL" id="JAJSPL020000008">
    <property type="protein sequence ID" value="KAK7745346.1"/>
    <property type="molecule type" value="Genomic_DNA"/>
</dbReference>